<accession>A0A1E5L9D5</accession>
<sequence>MKKLALALLFSCFFVQVTFGSEPLDVRSATLFDNENKIEVIFNQDLDPSYVLSFNNTHDGTSNFSISNSKRGVNGGGLNIQSVGYGSSPNMIEIILTPASLTADRFITITMKQGAVKDVNGNLFRGHTRIVENNIQPYSLEIKLNGSPIVDELIFFEEVLGSSSITANLEITVTDSVYGVEGVVVNIFSVTNNYNWAVYKTATTDSDGKAILSDVVINSAFKVLSIDNVLSQPMIMVPQDKGLVKATINTIYSRTVRNAVNQSNVKTLIGNAALLELNGKDCNINYYVVPDDTIAVELLIEDELIPYGTKSVLSRQTVNLQSNQISEFSMDAFNRGQHAILYKEREPVDSPLRDIYEMTISNSNDYTARSTYTIRGPWERDLEVWLDNQMIYDANRVVFTGGTDSTTVPHANYVYLVPNEITKGESYVMTYPSDRNLELVFGVDAYSFALGNLANVWPTLSFLNDQQEVLGQIRVTLRPFNSTASVDTRKVYHLIDSSSGIAVKLDMNQYAIGANSKWYYFQKDWPTGESALALDLGGEVGIQVEQDKIGRGQNLSISLMAADGHKLFRIHNQITEIEIRLGATIIDRLESYNLIDHVWLVPSHADSGRYQAVLTNVQGFPTKLDQLSTTFDVLAVVHFNSQGGTSVNSVTVDYNTLLDVPIAPTKTGYSFVGWYRDTELLIPWNFTTDNVTEDITLYAKWTQIPGGDSSGGDTGGSSGGESTAAPAPGPATETEVVLIVNGEAQTAGKETVIQQDGEKTVTLRADNNILGQKIDEVIALNQAEARLGQNVVEIPVATLGANQIRSILTGDIVKKMEENQFTLVINTEKTDYIIPAKEIEIQKVAAILNVDPISLQQIEIELRINYSNELKVDEITQRGRNQGIEVIIQPVEFQIIARTTSTTGEVQETTVSQFTNYVSRVMEVPPGVDPNRITTGILYNSDGTFSHIPTNVFRQDNKWYAKLNSLTNSIYTVIWNKIAVAAVENHWSKEVVNDMASRLVIKNPDTFSPDQFITRGEFAQYITNALGLYRASVEKTTKFSDVPPTHKLANAITIASDYKIISGYPDGTFKPDAKITREEAMTMYAKAMDVVRLVKIDNNRMDNYKDKDQVSFWAYKFVEKTVSIEVFRGRSTETINPKEAFTYAEAATAIRNLLIKSGLINE</sequence>
<dbReference type="InterPro" id="IPR051465">
    <property type="entry name" value="Cell_Envelope_Struct_Comp"/>
</dbReference>
<evidence type="ECO:0000313" key="5">
    <source>
        <dbReference type="EMBL" id="OEH86668.1"/>
    </source>
</evidence>
<dbReference type="STRING" id="1390249.BHU72_10495"/>
<feature type="chain" id="PRO_5039608780" description="SLH domain-containing protein" evidence="3">
    <location>
        <begin position="21"/>
        <end position="1162"/>
    </location>
</feature>
<dbReference type="Gene3D" id="2.60.40.4270">
    <property type="entry name" value="Listeria-Bacteroides repeat domain"/>
    <property type="match status" value="1"/>
</dbReference>
<dbReference type="PROSITE" id="PS51272">
    <property type="entry name" value="SLH"/>
    <property type="match status" value="3"/>
</dbReference>
<protein>
    <recommendedName>
        <fullName evidence="4">SLH domain-containing protein</fullName>
    </recommendedName>
</protein>
<dbReference type="Proteomes" id="UP000095255">
    <property type="component" value="Unassembled WGS sequence"/>
</dbReference>
<keyword evidence="3" id="KW-0732">Signal</keyword>
<proteinExistence type="predicted"/>
<feature type="domain" description="SLH" evidence="4">
    <location>
        <begin position="1035"/>
        <end position="1098"/>
    </location>
</feature>
<name>A0A1E5L9D5_9FIRM</name>
<dbReference type="InterPro" id="IPR042229">
    <property type="entry name" value="Listeria/Bacterioides_rpt_sf"/>
</dbReference>
<evidence type="ECO:0000259" key="4">
    <source>
        <dbReference type="PROSITE" id="PS51272"/>
    </source>
</evidence>
<dbReference type="Pfam" id="PF09479">
    <property type="entry name" value="Flg_new"/>
    <property type="match status" value="1"/>
</dbReference>
<feature type="compositionally biased region" description="Gly residues" evidence="2">
    <location>
        <begin position="708"/>
        <end position="719"/>
    </location>
</feature>
<evidence type="ECO:0000256" key="1">
    <source>
        <dbReference type="ARBA" id="ARBA00004196"/>
    </source>
</evidence>
<evidence type="ECO:0000256" key="3">
    <source>
        <dbReference type="SAM" id="SignalP"/>
    </source>
</evidence>
<dbReference type="AlphaFoldDB" id="A0A1E5L9D5"/>
<feature type="signal peptide" evidence="3">
    <location>
        <begin position="1"/>
        <end position="20"/>
    </location>
</feature>
<gene>
    <name evidence="5" type="ORF">BHU72_10495</name>
</gene>
<dbReference type="EMBL" id="MJAT01000002">
    <property type="protein sequence ID" value="OEH86668.1"/>
    <property type="molecule type" value="Genomic_DNA"/>
</dbReference>
<dbReference type="NCBIfam" id="TIGR02543">
    <property type="entry name" value="List_Bact_rpt"/>
    <property type="match status" value="1"/>
</dbReference>
<feature type="region of interest" description="Disordered" evidence="2">
    <location>
        <begin position="706"/>
        <end position="731"/>
    </location>
</feature>
<comment type="subcellular location">
    <subcellularLocation>
        <location evidence="1">Cell envelope</location>
    </subcellularLocation>
</comment>
<feature type="domain" description="SLH" evidence="4">
    <location>
        <begin position="1101"/>
        <end position="1162"/>
    </location>
</feature>
<keyword evidence="6" id="KW-1185">Reference proteome</keyword>
<dbReference type="GO" id="GO:0030313">
    <property type="term" value="C:cell envelope"/>
    <property type="evidence" value="ECO:0007669"/>
    <property type="project" value="UniProtKB-SubCell"/>
</dbReference>
<organism evidence="5 6">
    <name type="scientific">Desulfuribacillus stibiiarsenatis</name>
    <dbReference type="NCBI Taxonomy" id="1390249"/>
    <lineage>
        <taxon>Bacteria</taxon>
        <taxon>Bacillati</taxon>
        <taxon>Bacillota</taxon>
        <taxon>Desulfuribacillia</taxon>
        <taxon>Desulfuribacillales</taxon>
        <taxon>Desulfuribacillaceae</taxon>
        <taxon>Desulfuribacillus</taxon>
    </lineage>
</organism>
<comment type="caution">
    <text evidence="5">The sequence shown here is derived from an EMBL/GenBank/DDBJ whole genome shotgun (WGS) entry which is preliminary data.</text>
</comment>
<dbReference type="InterPro" id="IPR013378">
    <property type="entry name" value="InlB-like_B-rpt"/>
</dbReference>
<dbReference type="PANTHER" id="PTHR43308">
    <property type="entry name" value="OUTER MEMBRANE PROTEIN ALPHA-RELATED"/>
    <property type="match status" value="1"/>
</dbReference>
<dbReference type="Pfam" id="PF00395">
    <property type="entry name" value="SLH"/>
    <property type="match status" value="3"/>
</dbReference>
<feature type="domain" description="SLH" evidence="4">
    <location>
        <begin position="975"/>
        <end position="1034"/>
    </location>
</feature>
<dbReference type="PANTHER" id="PTHR43308:SF5">
    <property type="entry name" value="S-LAYER PROTEIN _ PEPTIDOGLYCAN ENDO-BETA-N-ACETYLGLUCOSAMINIDASE"/>
    <property type="match status" value="1"/>
</dbReference>
<dbReference type="InterPro" id="IPR001119">
    <property type="entry name" value="SLH_dom"/>
</dbReference>
<feature type="compositionally biased region" description="Low complexity" evidence="2">
    <location>
        <begin position="720"/>
        <end position="731"/>
    </location>
</feature>
<evidence type="ECO:0000256" key="2">
    <source>
        <dbReference type="SAM" id="MobiDB-lite"/>
    </source>
</evidence>
<evidence type="ECO:0000313" key="6">
    <source>
        <dbReference type="Proteomes" id="UP000095255"/>
    </source>
</evidence>
<dbReference type="OrthoDB" id="663332at2"/>
<reference evidence="5 6" key="1">
    <citation type="submission" date="2016-09" db="EMBL/GenBank/DDBJ databases">
        <title>Desulfuribacillus arsenicus sp. nov., an obligately anaerobic, dissimilatory arsenic- and antimonate-reducing bacterium isolated from anoxic sediments.</title>
        <authorList>
            <person name="Abin C.A."/>
            <person name="Hollibaugh J.T."/>
        </authorList>
    </citation>
    <scope>NUCLEOTIDE SEQUENCE [LARGE SCALE GENOMIC DNA]</scope>
    <source>
        <strain evidence="5 6">MLFW-2</strain>
    </source>
</reference>